<protein>
    <submittedName>
        <fullName evidence="3">DNA processing protein smf</fullName>
    </submittedName>
</protein>
<evidence type="ECO:0000313" key="3">
    <source>
        <dbReference type="EMBL" id="EGV00136.1"/>
    </source>
</evidence>
<dbReference type="PANTHER" id="PTHR43022:SF1">
    <property type="entry name" value="PROTEIN SMF"/>
    <property type="match status" value="1"/>
</dbReference>
<dbReference type="STRING" id="1037410.MCSF7_01711"/>
<comment type="similarity">
    <text evidence="1">Belongs to the DprA/Smf family.</text>
</comment>
<organism evidence="3 4">
    <name type="scientific">Mycoplasmopsis columbina SF7</name>
    <dbReference type="NCBI Taxonomy" id="1037410"/>
    <lineage>
        <taxon>Bacteria</taxon>
        <taxon>Bacillati</taxon>
        <taxon>Mycoplasmatota</taxon>
        <taxon>Mycoplasmoidales</taxon>
        <taxon>Metamycoplasmataceae</taxon>
        <taxon>Mycoplasmopsis</taxon>
    </lineage>
</organism>
<dbReference type="AlphaFoldDB" id="F9UKD1"/>
<feature type="domain" description="Smf/DprA SLOG" evidence="2">
    <location>
        <begin position="49"/>
        <end position="242"/>
    </location>
</feature>
<dbReference type="Proteomes" id="UP000004978">
    <property type="component" value="Unassembled WGS sequence"/>
</dbReference>
<dbReference type="eggNOG" id="COG0758">
    <property type="taxonomic scope" value="Bacteria"/>
</dbReference>
<keyword evidence="4" id="KW-1185">Reference proteome</keyword>
<dbReference type="InterPro" id="IPR057666">
    <property type="entry name" value="DrpA_SLOG"/>
</dbReference>
<proteinExistence type="inferred from homology"/>
<dbReference type="EMBL" id="AFXA01000011">
    <property type="protein sequence ID" value="EGV00136.1"/>
    <property type="molecule type" value="Genomic_DNA"/>
</dbReference>
<evidence type="ECO:0000259" key="2">
    <source>
        <dbReference type="Pfam" id="PF02481"/>
    </source>
</evidence>
<evidence type="ECO:0000313" key="4">
    <source>
        <dbReference type="Proteomes" id="UP000004978"/>
    </source>
</evidence>
<evidence type="ECO:0000256" key="1">
    <source>
        <dbReference type="ARBA" id="ARBA00006525"/>
    </source>
</evidence>
<dbReference type="PANTHER" id="PTHR43022">
    <property type="entry name" value="PROTEIN SMF"/>
    <property type="match status" value="1"/>
</dbReference>
<dbReference type="GO" id="GO:0009294">
    <property type="term" value="P:DNA-mediated transformation"/>
    <property type="evidence" value="ECO:0007669"/>
    <property type="project" value="InterPro"/>
</dbReference>
<gene>
    <name evidence="3" type="ORF">MCSF7_01711</name>
</gene>
<dbReference type="Pfam" id="PF02481">
    <property type="entry name" value="DNA_processg_A"/>
    <property type="match status" value="1"/>
</dbReference>
<comment type="caution">
    <text evidence="3">The sequence shown here is derived from an EMBL/GenBank/DDBJ whole genome shotgun (WGS) entry which is preliminary data.</text>
</comment>
<dbReference type="RefSeq" id="WP_006608749.1">
    <property type="nucleotide sequence ID" value="NZ_AFXA01000011.1"/>
</dbReference>
<name>F9UKD1_9BACT</name>
<accession>F9UKD1</accession>
<reference evidence="3 4" key="1">
    <citation type="journal article" date="2013" name="Genome Announc.">
        <title>Genome Sequence of Mycoplasma columbinum Strain SF7.</title>
        <authorList>
            <person name="Guo Z."/>
            <person name="Xu X."/>
            <person name="Zheng Q."/>
            <person name="Li T."/>
            <person name="Kuang S."/>
            <person name="Zhang Z."/>
            <person name="Chen Y."/>
            <person name="Lu X."/>
            <person name="Zhou R."/>
            <person name="Bi D."/>
            <person name="Jin H."/>
        </authorList>
    </citation>
    <scope>NUCLEOTIDE SEQUENCE [LARGE SCALE GENOMIC DNA]</scope>
    <source>
        <strain evidence="3 4">SF7</strain>
    </source>
</reference>
<dbReference type="InterPro" id="IPR003488">
    <property type="entry name" value="DprA"/>
</dbReference>
<dbReference type="Gene3D" id="3.40.50.450">
    <property type="match status" value="1"/>
</dbReference>
<sequence>MKNILLYLTYKYNGDARKIHKAIIDKEKIDNMMQLNEKILDIEIKGISYLTVFDENFPSELKEFPTSPLLIFYQGNIELLKSQKICLTGDLENIQVLTNINLSIKDLVKKYVLITTNFKNLDKQIIEKWRKANGKIIHLLPHGLLYNKDEKIYPNELYLSIYPPESHPEKTRFKERNILISWLAKFLIIYSSKEKSGIINLASCFTDMGKEVYCYPGLNYDDGNNYLIKNGANLITHVGDVLYY</sequence>